<reference evidence="6" key="1">
    <citation type="submission" date="2019-10" db="EMBL/GenBank/DDBJ databases">
        <authorList>
            <consortium name="DOE Joint Genome Institute"/>
            <person name="Kuo A."/>
            <person name="Miyauchi S."/>
            <person name="Kiss E."/>
            <person name="Drula E."/>
            <person name="Kohler A."/>
            <person name="Sanchez-Garcia M."/>
            <person name="Andreopoulos B."/>
            <person name="Barry K.W."/>
            <person name="Bonito G."/>
            <person name="Buee M."/>
            <person name="Carver A."/>
            <person name="Chen C."/>
            <person name="Cichocki N."/>
            <person name="Clum A."/>
            <person name="Culley D."/>
            <person name="Crous P.W."/>
            <person name="Fauchery L."/>
            <person name="Girlanda M."/>
            <person name="Hayes R."/>
            <person name="Keri Z."/>
            <person name="LaButti K."/>
            <person name="Lipzen A."/>
            <person name="Lombard V."/>
            <person name="Magnuson J."/>
            <person name="Maillard F."/>
            <person name="Morin E."/>
            <person name="Murat C."/>
            <person name="Nolan M."/>
            <person name="Ohm R."/>
            <person name="Pangilinan J."/>
            <person name="Pereira M."/>
            <person name="Perotto S."/>
            <person name="Peter M."/>
            <person name="Riley R."/>
            <person name="Sitrit Y."/>
            <person name="Stielow B."/>
            <person name="Szollosi G."/>
            <person name="Zifcakova L."/>
            <person name="Stursova M."/>
            <person name="Spatafora J.W."/>
            <person name="Tedersoo L."/>
            <person name="Vaario L.-M."/>
            <person name="Yamada A."/>
            <person name="Yan M."/>
            <person name="Wang P."/>
            <person name="Xu J."/>
            <person name="Bruns T."/>
            <person name="Baldrian P."/>
            <person name="Vilgalys R."/>
            <person name="Henrissat B."/>
            <person name="Grigoriev I.V."/>
            <person name="Hibbett D."/>
            <person name="Nagy L.G."/>
            <person name="Martin F.M."/>
        </authorList>
    </citation>
    <scope>NUCLEOTIDE SEQUENCE</scope>
    <source>
        <strain evidence="6">BED1</strain>
    </source>
</reference>
<sequence>LSLAQQISQLEDVAPVGKSTLHVFCSKLTHADGDPEDVHVTGIDQDPDPDPSTVADNSAARAHYFDVGPSSLRKLHDSLSDPKYDGTKTSRKLILDESDDSESDSANEDAESGSQVSEVHLETRAIDHETGINYTYTTTDTSTERPSPAKQHSDVSSTLRKTREEDRKKGRAISRQIASHFTLWDSLLDARIRLQRSVAAGNRLNNASNYSFLSGNCLTDESAQLHTPLVKMLEEARLLSDEIFDLQERLLSANESIQPPPRKRRRSTEDDYSVADYAGELREASHVASELERAYHPHLVQTLNKWSSKIQAVAPSVLLPSNRNAFSRTTQHIKPAPQLVDETLADHSKVLTRTRIYRGKGSRVGISPTDEDGAREMQDPEVFDDTDFYHQLLRDIIDARGSGTGSNDDWTAVQKEKKARKKVDTKASKGRKLRYEVHEKIQNFMVPVSTQGSWHEEQVDELFASLLGKGFESAMQEAGETVDESLQEEANAALMQGGFRVFG</sequence>
<dbReference type="PANTHER" id="PTHR15565:SF0">
    <property type="entry name" value="PROTEIN AATF"/>
    <property type="match status" value="1"/>
</dbReference>
<evidence type="ECO:0000313" key="7">
    <source>
        <dbReference type="Proteomes" id="UP001194468"/>
    </source>
</evidence>
<evidence type="ECO:0000313" key="6">
    <source>
        <dbReference type="EMBL" id="KAF8449133.1"/>
    </source>
</evidence>
<dbReference type="InterPro" id="IPR012617">
    <property type="entry name" value="AATF_C"/>
</dbReference>
<dbReference type="Proteomes" id="UP001194468">
    <property type="component" value="Unassembled WGS sequence"/>
</dbReference>
<feature type="non-terminal residue" evidence="6">
    <location>
        <position position="503"/>
    </location>
</feature>
<feature type="region of interest" description="Disordered" evidence="3">
    <location>
        <begin position="31"/>
        <end position="55"/>
    </location>
</feature>
<feature type="compositionally biased region" description="Basic and acidic residues" evidence="3">
    <location>
        <begin position="119"/>
        <end position="130"/>
    </location>
</feature>
<evidence type="ECO:0000259" key="4">
    <source>
        <dbReference type="Pfam" id="PF08164"/>
    </source>
</evidence>
<evidence type="ECO:0000256" key="2">
    <source>
        <dbReference type="ARBA" id="ARBA00013850"/>
    </source>
</evidence>
<accession>A0AAD4C5F0</accession>
<feature type="domain" description="AATF leucine zipper-containing" evidence="5">
    <location>
        <begin position="166"/>
        <end position="309"/>
    </location>
</feature>
<dbReference type="Pfam" id="PF08164">
    <property type="entry name" value="TRAUB"/>
    <property type="match status" value="1"/>
</dbReference>
<evidence type="ECO:0000256" key="1">
    <source>
        <dbReference type="ARBA" id="ARBA00008966"/>
    </source>
</evidence>
<keyword evidence="7" id="KW-1185">Reference proteome</keyword>
<dbReference type="GO" id="GO:0000462">
    <property type="term" value="P:maturation of SSU-rRNA from tricistronic rRNA transcript (SSU-rRNA, 5.8S rRNA, LSU-rRNA)"/>
    <property type="evidence" value="ECO:0007669"/>
    <property type="project" value="TreeGrafter"/>
</dbReference>
<proteinExistence type="inferred from homology"/>
<organism evidence="6 7">
    <name type="scientific">Boletus edulis BED1</name>
    <dbReference type="NCBI Taxonomy" id="1328754"/>
    <lineage>
        <taxon>Eukaryota</taxon>
        <taxon>Fungi</taxon>
        <taxon>Dikarya</taxon>
        <taxon>Basidiomycota</taxon>
        <taxon>Agaricomycotina</taxon>
        <taxon>Agaricomycetes</taxon>
        <taxon>Agaricomycetidae</taxon>
        <taxon>Boletales</taxon>
        <taxon>Boletineae</taxon>
        <taxon>Boletaceae</taxon>
        <taxon>Boletoideae</taxon>
        <taxon>Boletus</taxon>
    </lineage>
</organism>
<dbReference type="Pfam" id="PF13339">
    <property type="entry name" value="AATF-Che1"/>
    <property type="match status" value="1"/>
</dbReference>
<dbReference type="EMBL" id="WHUW01000003">
    <property type="protein sequence ID" value="KAF8449133.1"/>
    <property type="molecule type" value="Genomic_DNA"/>
</dbReference>
<dbReference type="GO" id="GO:0005730">
    <property type="term" value="C:nucleolus"/>
    <property type="evidence" value="ECO:0007669"/>
    <property type="project" value="TreeGrafter"/>
</dbReference>
<comment type="similarity">
    <text evidence="1">Belongs to the AATF family.</text>
</comment>
<name>A0AAD4C5F0_BOLED</name>
<feature type="compositionally biased region" description="Basic and acidic residues" evidence="3">
    <location>
        <begin position="74"/>
        <end position="88"/>
    </location>
</feature>
<feature type="compositionally biased region" description="Acidic residues" evidence="3">
    <location>
        <begin position="96"/>
        <end position="111"/>
    </location>
</feature>
<dbReference type="InterPro" id="IPR025160">
    <property type="entry name" value="AATF"/>
</dbReference>
<dbReference type="PANTHER" id="PTHR15565">
    <property type="entry name" value="AATF PROTEIN APOPTOSIS ANTAGONIZING TRANSCRIPTION FACTOR"/>
    <property type="match status" value="1"/>
</dbReference>
<comment type="caution">
    <text evidence="6">The sequence shown here is derived from an EMBL/GenBank/DDBJ whole genome shotgun (WGS) entry which is preliminary data.</text>
</comment>
<reference evidence="6" key="2">
    <citation type="journal article" date="2020" name="Nat. Commun.">
        <title>Large-scale genome sequencing of mycorrhizal fungi provides insights into the early evolution of symbiotic traits.</title>
        <authorList>
            <person name="Miyauchi S."/>
            <person name="Kiss E."/>
            <person name="Kuo A."/>
            <person name="Drula E."/>
            <person name="Kohler A."/>
            <person name="Sanchez-Garcia M."/>
            <person name="Morin E."/>
            <person name="Andreopoulos B."/>
            <person name="Barry K.W."/>
            <person name="Bonito G."/>
            <person name="Buee M."/>
            <person name="Carver A."/>
            <person name="Chen C."/>
            <person name="Cichocki N."/>
            <person name="Clum A."/>
            <person name="Culley D."/>
            <person name="Crous P.W."/>
            <person name="Fauchery L."/>
            <person name="Girlanda M."/>
            <person name="Hayes R.D."/>
            <person name="Keri Z."/>
            <person name="LaButti K."/>
            <person name="Lipzen A."/>
            <person name="Lombard V."/>
            <person name="Magnuson J."/>
            <person name="Maillard F."/>
            <person name="Murat C."/>
            <person name="Nolan M."/>
            <person name="Ohm R.A."/>
            <person name="Pangilinan J."/>
            <person name="Pereira M.F."/>
            <person name="Perotto S."/>
            <person name="Peter M."/>
            <person name="Pfister S."/>
            <person name="Riley R."/>
            <person name="Sitrit Y."/>
            <person name="Stielow J.B."/>
            <person name="Szollosi G."/>
            <person name="Zifcakova L."/>
            <person name="Stursova M."/>
            <person name="Spatafora J.W."/>
            <person name="Tedersoo L."/>
            <person name="Vaario L.M."/>
            <person name="Yamada A."/>
            <person name="Yan M."/>
            <person name="Wang P."/>
            <person name="Xu J."/>
            <person name="Bruns T."/>
            <person name="Baldrian P."/>
            <person name="Vilgalys R."/>
            <person name="Dunand C."/>
            <person name="Henrissat B."/>
            <person name="Grigoriev I.V."/>
            <person name="Hibbett D."/>
            <person name="Nagy L.G."/>
            <person name="Martin F.M."/>
        </authorList>
    </citation>
    <scope>NUCLEOTIDE SEQUENCE</scope>
    <source>
        <strain evidence="6">BED1</strain>
    </source>
</reference>
<evidence type="ECO:0000259" key="5">
    <source>
        <dbReference type="Pfam" id="PF13339"/>
    </source>
</evidence>
<evidence type="ECO:0000256" key="3">
    <source>
        <dbReference type="SAM" id="MobiDB-lite"/>
    </source>
</evidence>
<feature type="domain" description="Apoptosis-antagonizing transcription factor C-terminal" evidence="4">
    <location>
        <begin position="389"/>
        <end position="467"/>
    </location>
</feature>
<dbReference type="AlphaFoldDB" id="A0AAD4C5F0"/>
<dbReference type="InterPro" id="IPR039223">
    <property type="entry name" value="AATF/Bfr2"/>
</dbReference>
<protein>
    <recommendedName>
        <fullName evidence="2">Protein BFR2</fullName>
    </recommendedName>
</protein>
<feature type="region of interest" description="Disordered" evidence="3">
    <location>
        <begin position="71"/>
        <end position="171"/>
    </location>
</feature>
<gene>
    <name evidence="6" type="ORF">L210DRAFT_3388543</name>
</gene>